<keyword evidence="2" id="KW-1185">Reference proteome</keyword>
<dbReference type="EnsemblMetazoa" id="PPA39102.1">
    <property type="protein sequence ID" value="PPA39102.1"/>
    <property type="gene ID" value="WBGene00277471"/>
</dbReference>
<reference evidence="2" key="1">
    <citation type="journal article" date="2008" name="Nat. Genet.">
        <title>The Pristionchus pacificus genome provides a unique perspective on nematode lifestyle and parasitism.</title>
        <authorList>
            <person name="Dieterich C."/>
            <person name="Clifton S.W."/>
            <person name="Schuster L.N."/>
            <person name="Chinwalla A."/>
            <person name="Delehaunty K."/>
            <person name="Dinkelacker I."/>
            <person name="Fulton L."/>
            <person name="Fulton R."/>
            <person name="Godfrey J."/>
            <person name="Minx P."/>
            <person name="Mitreva M."/>
            <person name="Roeseler W."/>
            <person name="Tian H."/>
            <person name="Witte H."/>
            <person name="Yang S.P."/>
            <person name="Wilson R.K."/>
            <person name="Sommer R.J."/>
        </authorList>
    </citation>
    <scope>NUCLEOTIDE SEQUENCE [LARGE SCALE GENOMIC DNA]</scope>
    <source>
        <strain evidence="2">PS312</strain>
    </source>
</reference>
<dbReference type="AlphaFoldDB" id="A0A2A6CTB9"/>
<protein>
    <submittedName>
        <fullName evidence="1">Uncharacterized protein</fullName>
    </submittedName>
</protein>
<dbReference type="Proteomes" id="UP000005239">
    <property type="component" value="Unassembled WGS sequence"/>
</dbReference>
<organism evidence="1 2">
    <name type="scientific">Pristionchus pacificus</name>
    <name type="common">Parasitic nematode worm</name>
    <dbReference type="NCBI Taxonomy" id="54126"/>
    <lineage>
        <taxon>Eukaryota</taxon>
        <taxon>Metazoa</taxon>
        <taxon>Ecdysozoa</taxon>
        <taxon>Nematoda</taxon>
        <taxon>Chromadorea</taxon>
        <taxon>Rhabditida</taxon>
        <taxon>Rhabditina</taxon>
        <taxon>Diplogasteromorpha</taxon>
        <taxon>Diplogasteroidea</taxon>
        <taxon>Neodiplogasteridae</taxon>
        <taxon>Pristionchus</taxon>
    </lineage>
</organism>
<accession>A0A8R1YVM0</accession>
<evidence type="ECO:0000313" key="1">
    <source>
        <dbReference type="EnsemblMetazoa" id="PPA39102.1"/>
    </source>
</evidence>
<accession>A0A2A6CTB9</accession>
<proteinExistence type="predicted"/>
<name>A0A2A6CTB9_PRIPA</name>
<gene>
    <name evidence="1" type="primary">WBGene00277471</name>
</gene>
<sequence length="125" mass="15121">MKECLYFKYGSASDEDFDFDKGSGGKMVYYKVTCMLVKDSYYIGLSTYDNKFTLHDIEHVETIRSGWKILFIDNRKDKIKRWFEERYITLNDLKLLLDFIMRDFAERIRMEYRQYLEASNTNVPK</sequence>
<reference evidence="1" key="2">
    <citation type="submission" date="2022-06" db="UniProtKB">
        <authorList>
            <consortium name="EnsemblMetazoa"/>
        </authorList>
    </citation>
    <scope>IDENTIFICATION</scope>
    <source>
        <strain evidence="1">PS312</strain>
    </source>
</reference>
<evidence type="ECO:0000313" key="2">
    <source>
        <dbReference type="Proteomes" id="UP000005239"/>
    </source>
</evidence>